<dbReference type="InterPro" id="IPR025346">
    <property type="entry name" value="DUF4250"/>
</dbReference>
<protein>
    <submittedName>
        <fullName evidence="1">DUF4250 domain-containing protein</fullName>
    </submittedName>
</protein>
<dbReference type="RefSeq" id="WP_087200380.1">
    <property type="nucleotide sequence ID" value="NZ_CP173660.1"/>
</dbReference>
<proteinExistence type="predicted"/>
<evidence type="ECO:0000313" key="2">
    <source>
        <dbReference type="Proteomes" id="UP000779049"/>
    </source>
</evidence>
<comment type="caution">
    <text evidence="1">The sequence shown here is derived from an EMBL/GenBank/DDBJ whole genome shotgun (WGS) entry which is preliminary data.</text>
</comment>
<dbReference type="Pfam" id="PF14056">
    <property type="entry name" value="DUF4250"/>
    <property type="match status" value="1"/>
</dbReference>
<sequence>MYSLPKDPVMMLSAVNMKLRDYYPNLDAMCEDMGVEKAKICSALGAIDYEYDSERNQFV</sequence>
<gene>
    <name evidence="1" type="ORF">FLB61_10890</name>
</gene>
<name>A0ABS7L906_9FIRM</name>
<reference evidence="1 2" key="1">
    <citation type="journal article" date="2020" name="New Microbes New Infect">
        <title>Sellimonas caecigallum sp. nov., description and genome sequence of a new member of the Sellimonas genus isolated from the cecum of feral chicken.</title>
        <authorList>
            <person name="Wongkuna S."/>
            <person name="Ghimire S."/>
            <person name="Antony L."/>
            <person name="Chankhamhaengdecha S."/>
            <person name="Janvilisri T."/>
            <person name="Scaria J."/>
        </authorList>
    </citation>
    <scope>NUCLEOTIDE SEQUENCE [LARGE SCALE GENOMIC DNA]</scope>
    <source>
        <strain evidence="1 2">SW451</strain>
    </source>
</reference>
<organism evidence="1 2">
    <name type="scientific">Sellimonas caecigallum</name>
    <dbReference type="NCBI Taxonomy" id="2592333"/>
    <lineage>
        <taxon>Bacteria</taxon>
        <taxon>Bacillati</taxon>
        <taxon>Bacillota</taxon>
        <taxon>Clostridia</taxon>
        <taxon>Lachnospirales</taxon>
        <taxon>Lachnospiraceae</taxon>
        <taxon>Sellimonas</taxon>
    </lineage>
</organism>
<evidence type="ECO:0000313" key="1">
    <source>
        <dbReference type="EMBL" id="MBY0759581.1"/>
    </source>
</evidence>
<dbReference type="EMBL" id="VIRV01000019">
    <property type="protein sequence ID" value="MBY0759581.1"/>
    <property type="molecule type" value="Genomic_DNA"/>
</dbReference>
<accession>A0ABS7L906</accession>
<keyword evidence="2" id="KW-1185">Reference proteome</keyword>
<dbReference type="Proteomes" id="UP000779049">
    <property type="component" value="Unassembled WGS sequence"/>
</dbReference>